<organism evidence="2 3">
    <name type="scientific">Phytophthora cactorum</name>
    <dbReference type="NCBI Taxonomy" id="29920"/>
    <lineage>
        <taxon>Eukaryota</taxon>
        <taxon>Sar</taxon>
        <taxon>Stramenopiles</taxon>
        <taxon>Oomycota</taxon>
        <taxon>Peronosporomycetes</taxon>
        <taxon>Peronosporales</taxon>
        <taxon>Peronosporaceae</taxon>
        <taxon>Phytophthora</taxon>
    </lineage>
</organism>
<dbReference type="VEuPathDB" id="FungiDB:PC110_g449"/>
<evidence type="ECO:0000256" key="1">
    <source>
        <dbReference type="SAM" id="MobiDB-lite"/>
    </source>
</evidence>
<reference evidence="2" key="1">
    <citation type="submission" date="2018-10" db="EMBL/GenBank/DDBJ databases">
        <title>Effector identification in a new, highly contiguous assembly of the strawberry crown rot pathogen Phytophthora cactorum.</title>
        <authorList>
            <person name="Armitage A.D."/>
            <person name="Nellist C.F."/>
            <person name="Bates H."/>
            <person name="Vickerstaff R.J."/>
            <person name="Harrison R.J."/>
        </authorList>
    </citation>
    <scope>NUCLEOTIDE SEQUENCE</scope>
    <source>
        <strain evidence="2">4040</strain>
    </source>
</reference>
<sequence length="299" mass="33986">MDVHWVEYYQNMKTNGVDQSDETKSEDNDDMTGGEKVENQDEEEKMKSTYKAVVTGSKDDAWNALKCMGVQSPQAVANFMAILAYVNYEKESYLSSYASDPKLILDEALDTGGTGEMLVRILLLLARGKCVIEDKPFDLCVLTGQFVSVGSCLKVLGCDKIPIYRKGMYPADKPGFEAWKPQWKDWHMGFTHFAQLQVEPNEDTMWYLLGCRAAGILPRNDNRSDLLIPMLRKRPVDGSEMKESKKSDYDVIRMFTDMRNEVGMRSEQDYLNFKFIYYTSLKDKSALTAIAREGPSALN</sequence>
<evidence type="ECO:0000313" key="3">
    <source>
        <dbReference type="Proteomes" id="UP000736787"/>
    </source>
</evidence>
<dbReference type="VEuPathDB" id="FungiDB:PC110_g450"/>
<name>A0A8T1EHW2_9STRA</name>
<protein>
    <submittedName>
        <fullName evidence="2">Uncharacterized protein</fullName>
    </submittedName>
</protein>
<comment type="caution">
    <text evidence="2">The sequence shown here is derived from an EMBL/GenBank/DDBJ whole genome shotgun (WGS) entry which is preliminary data.</text>
</comment>
<dbReference type="EMBL" id="RCMK01000017">
    <property type="protein sequence ID" value="KAG2954135.1"/>
    <property type="molecule type" value="Genomic_DNA"/>
</dbReference>
<proteinExistence type="predicted"/>
<evidence type="ECO:0000313" key="2">
    <source>
        <dbReference type="EMBL" id="KAG2954135.1"/>
    </source>
</evidence>
<feature type="compositionally biased region" description="Basic and acidic residues" evidence="1">
    <location>
        <begin position="33"/>
        <end position="45"/>
    </location>
</feature>
<feature type="region of interest" description="Disordered" evidence="1">
    <location>
        <begin position="14"/>
        <end position="45"/>
    </location>
</feature>
<dbReference type="VEuPathDB" id="FungiDB:PC110_g11521"/>
<dbReference type="Proteomes" id="UP000736787">
    <property type="component" value="Unassembled WGS sequence"/>
</dbReference>
<gene>
    <name evidence="2" type="ORF">PC117_g1422</name>
</gene>
<dbReference type="AlphaFoldDB" id="A0A8T1EHW2"/>
<accession>A0A8T1EHW2</accession>